<organism evidence="3 4">
    <name type="scientific">Silvanigrella paludirubra</name>
    <dbReference type="NCBI Taxonomy" id="2499159"/>
    <lineage>
        <taxon>Bacteria</taxon>
        <taxon>Pseudomonadati</taxon>
        <taxon>Bdellovibrionota</taxon>
        <taxon>Oligoflexia</taxon>
        <taxon>Silvanigrellales</taxon>
        <taxon>Silvanigrellaceae</taxon>
        <taxon>Silvanigrella</taxon>
    </lineage>
</organism>
<dbReference type="PANTHER" id="PTHR35936">
    <property type="entry name" value="MEMBRANE-BOUND LYTIC MUREIN TRANSGLYCOSYLASE F"/>
    <property type="match status" value="1"/>
</dbReference>
<evidence type="ECO:0000313" key="3">
    <source>
        <dbReference type="EMBL" id="KAB8036233.1"/>
    </source>
</evidence>
<dbReference type="Pfam" id="PF00497">
    <property type="entry name" value="SBP_bac_3"/>
    <property type="match status" value="1"/>
</dbReference>
<sequence length="275" mass="32634">MNTFMNKSFYIIIFFIFLINTEKNIYAKDMTGDNQENDTVFINIQPRTPFFIYKKNDSKPSDGVAYHLLKKILNSANVKYEFNNIPLVRTLVLMKENKTKVCYPNALMIKSRLSYVFYSKPYFKDKRTSILLRKDDNRFTEYKTFSEILKNKNLRILLKIGYAYGNYIEETLNKTKKYITGSVKSDKPDEIILSSNDNYEMLNEIIEKNGDYMLISRYEAEYLFKENPKYKNSLTIKDVDDLNYNEKRYLMCSKIVGQETINKINHQIKKIANFD</sequence>
<dbReference type="InterPro" id="IPR001638">
    <property type="entry name" value="Solute-binding_3/MltF_N"/>
</dbReference>
<dbReference type="Gene3D" id="3.40.190.10">
    <property type="entry name" value="Periplasmic binding protein-like II"/>
    <property type="match status" value="2"/>
</dbReference>
<evidence type="ECO:0000256" key="1">
    <source>
        <dbReference type="ARBA" id="ARBA00022729"/>
    </source>
</evidence>
<gene>
    <name evidence="3" type="ORF">GCL60_15715</name>
</gene>
<feature type="domain" description="Solute-binding protein family 3/N-terminal" evidence="2">
    <location>
        <begin position="46"/>
        <end position="205"/>
    </location>
</feature>
<evidence type="ECO:0000313" key="4">
    <source>
        <dbReference type="Proteomes" id="UP000437748"/>
    </source>
</evidence>
<keyword evidence="4" id="KW-1185">Reference proteome</keyword>
<name>A0A6N6VPN8_9BACT</name>
<accession>A0A6N6VPN8</accession>
<protein>
    <submittedName>
        <fullName evidence="3">Transporter substrate-binding domain-containing protein</fullName>
    </submittedName>
</protein>
<dbReference type="AlphaFoldDB" id="A0A6N6VPN8"/>
<proteinExistence type="predicted"/>
<dbReference type="Proteomes" id="UP000437748">
    <property type="component" value="Unassembled WGS sequence"/>
</dbReference>
<comment type="caution">
    <text evidence="3">The sequence shown here is derived from an EMBL/GenBank/DDBJ whole genome shotgun (WGS) entry which is preliminary data.</text>
</comment>
<dbReference type="SUPFAM" id="SSF53850">
    <property type="entry name" value="Periplasmic binding protein-like II"/>
    <property type="match status" value="1"/>
</dbReference>
<evidence type="ECO:0000259" key="2">
    <source>
        <dbReference type="Pfam" id="PF00497"/>
    </source>
</evidence>
<keyword evidence="1" id="KW-0732">Signal</keyword>
<dbReference type="PANTHER" id="PTHR35936:SF35">
    <property type="entry name" value="L-CYSTINE-BINDING PROTEIN TCYJ"/>
    <property type="match status" value="1"/>
</dbReference>
<dbReference type="EMBL" id="WFLM01000007">
    <property type="protein sequence ID" value="KAB8036233.1"/>
    <property type="molecule type" value="Genomic_DNA"/>
</dbReference>
<reference evidence="3 4" key="1">
    <citation type="submission" date="2019-10" db="EMBL/GenBank/DDBJ databases">
        <title>New species of Slilvanegrellaceae.</title>
        <authorList>
            <person name="Pitt A."/>
            <person name="Hahn M.W."/>
        </authorList>
    </citation>
    <scope>NUCLEOTIDE SEQUENCE [LARGE SCALE GENOMIC DNA]</scope>
    <source>
        <strain evidence="3 4">SP-Ram-0.45-NSY-1</strain>
    </source>
</reference>